<keyword evidence="3" id="KW-1185">Reference proteome</keyword>
<name>A0ABU2TE55_9ACTN</name>
<accession>A0ABU2TE55</accession>
<dbReference type="SMART" id="SM00530">
    <property type="entry name" value="HTH_XRE"/>
    <property type="match status" value="1"/>
</dbReference>
<dbReference type="Pfam" id="PF01381">
    <property type="entry name" value="HTH_3"/>
    <property type="match status" value="1"/>
</dbReference>
<comment type="caution">
    <text evidence="2">The sequence shown here is derived from an EMBL/GenBank/DDBJ whole genome shotgun (WGS) entry which is preliminary data.</text>
</comment>
<protein>
    <submittedName>
        <fullName evidence="2">Helix-turn-helix transcriptional regulator</fullName>
    </submittedName>
</protein>
<dbReference type="InterPro" id="IPR001387">
    <property type="entry name" value="Cro/C1-type_HTH"/>
</dbReference>
<dbReference type="SUPFAM" id="SSF47413">
    <property type="entry name" value="lambda repressor-like DNA-binding domains"/>
    <property type="match status" value="1"/>
</dbReference>
<dbReference type="RefSeq" id="WP_311626278.1">
    <property type="nucleotide sequence ID" value="NZ_JAVRFE010000041.1"/>
</dbReference>
<organism evidence="2 3">
    <name type="scientific">Streptomyces mooreae</name>
    <dbReference type="NCBI Taxonomy" id="3075523"/>
    <lineage>
        <taxon>Bacteria</taxon>
        <taxon>Bacillati</taxon>
        <taxon>Actinomycetota</taxon>
        <taxon>Actinomycetes</taxon>
        <taxon>Kitasatosporales</taxon>
        <taxon>Streptomycetaceae</taxon>
        <taxon>Streptomyces</taxon>
    </lineage>
</organism>
<reference evidence="2" key="1">
    <citation type="submission" date="2024-05" db="EMBL/GenBank/DDBJ databases">
        <title>30 novel species of actinomycetes from the DSMZ collection.</title>
        <authorList>
            <person name="Nouioui I."/>
        </authorList>
    </citation>
    <scope>NUCLEOTIDE SEQUENCE</scope>
    <source>
        <strain evidence="2">DSM 41527</strain>
    </source>
</reference>
<dbReference type="InterPro" id="IPR011990">
    <property type="entry name" value="TPR-like_helical_dom_sf"/>
</dbReference>
<evidence type="ECO:0000313" key="2">
    <source>
        <dbReference type="EMBL" id="MDT0459228.1"/>
    </source>
</evidence>
<evidence type="ECO:0000313" key="3">
    <source>
        <dbReference type="Proteomes" id="UP001180551"/>
    </source>
</evidence>
<dbReference type="Proteomes" id="UP001180551">
    <property type="component" value="Unassembled WGS sequence"/>
</dbReference>
<dbReference type="InterPro" id="IPR010982">
    <property type="entry name" value="Lambda_DNA-bd_dom_sf"/>
</dbReference>
<gene>
    <name evidence="2" type="ORF">RM550_26510</name>
</gene>
<evidence type="ECO:0000259" key="1">
    <source>
        <dbReference type="PROSITE" id="PS50943"/>
    </source>
</evidence>
<feature type="domain" description="HTH cro/C1-type" evidence="1">
    <location>
        <begin position="39"/>
        <end position="76"/>
    </location>
</feature>
<sequence length="441" mass="48625">MDDPIRHPLAYARLLRGWSQNDLVARLHRAAAMRPEGLRSGTDKAAVSKWENGRKTPNIESQLLIADAFDVPVSDLERYPWPHWLPGRDDPAPLGAAYTVQALRDAQRAAMNRERRTFLTYSALALAGLASQSATLEPDRLTTALGGRRVDDELVDWLEDTSTKLTALPTEQRQHTIKLMDAHLTTVTDLLEGARYSEATGRRLHHLAASLSSTCGWYRFDQGQHHAAGKLWNAALTNAHTARDRDLGAGVLSDFAYQSIWLGHPGSAVEPLSQALIHTSHPTARSLLHLRRARAHAALGAAADCHRDLAAAETDLLTDATDPAPGWCRWMSTADLAVDSGQCLLDLGRTDEARARIDEGLTLLPRARDKTRGVFRTYEARSLLQAREVEQALVVGNESLDLATRIGADRCVTLVRELAPAFKPYQQVHGVPEFLQRLRAA</sequence>
<dbReference type="Gene3D" id="1.10.260.40">
    <property type="entry name" value="lambda repressor-like DNA-binding domains"/>
    <property type="match status" value="1"/>
</dbReference>
<proteinExistence type="predicted"/>
<dbReference type="CDD" id="cd00093">
    <property type="entry name" value="HTH_XRE"/>
    <property type="match status" value="1"/>
</dbReference>
<dbReference type="EMBL" id="JAVRFE010000041">
    <property type="protein sequence ID" value="MDT0459228.1"/>
    <property type="molecule type" value="Genomic_DNA"/>
</dbReference>
<dbReference type="PROSITE" id="PS50943">
    <property type="entry name" value="HTH_CROC1"/>
    <property type="match status" value="1"/>
</dbReference>
<dbReference type="Gene3D" id="1.25.40.10">
    <property type="entry name" value="Tetratricopeptide repeat domain"/>
    <property type="match status" value="1"/>
</dbReference>